<feature type="region of interest" description="Disordered" evidence="1">
    <location>
        <begin position="348"/>
        <end position="393"/>
    </location>
</feature>
<dbReference type="KEGG" id="clup:CLUP02_07393"/>
<reference evidence="3" key="1">
    <citation type="journal article" date="2021" name="Mol. Plant Microbe Interact.">
        <title>Complete Genome Sequence of the Plant-Pathogenic Fungus Colletotrichum lupini.</title>
        <authorList>
            <person name="Baroncelli R."/>
            <person name="Pensec F."/>
            <person name="Da Lio D."/>
            <person name="Boufleur T."/>
            <person name="Vicente I."/>
            <person name="Sarrocco S."/>
            <person name="Picot A."/>
            <person name="Baraldi E."/>
            <person name="Sukno S."/>
            <person name="Thon M."/>
            <person name="Le Floch G."/>
        </authorList>
    </citation>
    <scope>NUCLEOTIDE SEQUENCE</scope>
    <source>
        <strain evidence="3">IMI 504893</strain>
    </source>
</reference>
<dbReference type="GeneID" id="73341398"/>
<keyword evidence="4" id="KW-1185">Reference proteome</keyword>
<feature type="compositionally biased region" description="Low complexity" evidence="1">
    <location>
        <begin position="316"/>
        <end position="325"/>
    </location>
</feature>
<feature type="region of interest" description="Disordered" evidence="1">
    <location>
        <begin position="301"/>
        <end position="325"/>
    </location>
</feature>
<feature type="domain" description="DUF7730" evidence="2">
    <location>
        <begin position="392"/>
        <end position="562"/>
    </location>
</feature>
<dbReference type="RefSeq" id="XP_049143531.1">
    <property type="nucleotide sequence ID" value="XM_049286388.1"/>
</dbReference>
<evidence type="ECO:0000313" key="3">
    <source>
        <dbReference type="EMBL" id="UQC81907.1"/>
    </source>
</evidence>
<feature type="compositionally biased region" description="Basic and acidic residues" evidence="1">
    <location>
        <begin position="304"/>
        <end position="315"/>
    </location>
</feature>
<dbReference type="InterPro" id="IPR056632">
    <property type="entry name" value="DUF7730"/>
</dbReference>
<feature type="compositionally biased region" description="Basic and acidic residues" evidence="1">
    <location>
        <begin position="348"/>
        <end position="363"/>
    </location>
</feature>
<evidence type="ECO:0000313" key="4">
    <source>
        <dbReference type="Proteomes" id="UP000830671"/>
    </source>
</evidence>
<dbReference type="AlphaFoldDB" id="A0A9Q8WGG4"/>
<dbReference type="Pfam" id="PF24864">
    <property type="entry name" value="DUF7730"/>
    <property type="match status" value="1"/>
</dbReference>
<accession>A0A9Q8WGG4</accession>
<gene>
    <name evidence="3" type="ORF">CLUP02_07393</name>
</gene>
<dbReference type="EMBL" id="CP019476">
    <property type="protein sequence ID" value="UQC81907.1"/>
    <property type="molecule type" value="Genomic_DNA"/>
</dbReference>
<evidence type="ECO:0000256" key="1">
    <source>
        <dbReference type="SAM" id="MobiDB-lite"/>
    </source>
</evidence>
<evidence type="ECO:0000259" key="2">
    <source>
        <dbReference type="Pfam" id="PF24864"/>
    </source>
</evidence>
<organism evidence="3 4">
    <name type="scientific">Colletotrichum lupini</name>
    <dbReference type="NCBI Taxonomy" id="145971"/>
    <lineage>
        <taxon>Eukaryota</taxon>
        <taxon>Fungi</taxon>
        <taxon>Dikarya</taxon>
        <taxon>Ascomycota</taxon>
        <taxon>Pezizomycotina</taxon>
        <taxon>Sordariomycetes</taxon>
        <taxon>Hypocreomycetidae</taxon>
        <taxon>Glomerellales</taxon>
        <taxon>Glomerellaceae</taxon>
        <taxon>Colletotrichum</taxon>
        <taxon>Colletotrichum acutatum species complex</taxon>
    </lineage>
</organism>
<name>A0A9Q8WGG4_9PEZI</name>
<proteinExistence type="predicted"/>
<sequence length="715" mass="81820">MLTRRGITQAEPRHFLPVSAPHSRAKFTGHLLSCEDSCRLIAIPLPRGTVSPPTSRTREAKRTQPMIFVSPREAIRNESRANSPPFVNKVRDPIAVTAPAARWQLRGLNVPCVRMETNVRQTAETLPLGTNFVWIWLGWLTSSPIWDKMDPMCRIIAYAAFSPPNLITRKNRSHSEICSNSQNCNSGWAKARASLPSYRLSETLRSKQPIYIWSGFPLSPPEIPLPCLSSRSLPASLRTLLLRIKTLETTTTLRPLLIPQPHTVRQTTKMTLETKTNNLDEAMDQPSLLHRASQKCLRVLRKASMREKSRPDDKSSTSGRSLASRSSFRSSFSTSSLFTMKTVEEDRMTLDRPIAEEPIREEVSCDGNNLNENPADEEFTQQASSKAPKKEHHQGQSTFFRQLPPEIRHQIYRHFWVSAGVERHAFLRNRKLLFSPCITDHEAPDERQIGVAKDFQKSSSTAEVQPHPKWFKRMTSPWCNHWKCERLWEDIRDGREVDGNKKQAYMSLLLSCKRIYDESIESFREAKTLTITDGQTLHRILRWPRPKYLHQARRLNISLRHDSGNFLYLNGASMWHILSEQESCQAESIYLWLDADCPVTRRLLPEFRELYNCVPPSVAARLTIDFPCDAEDGFWAWEDGVEVESREGGGQLERLGPLVPEFQVVARGRQRFNETSAGYVSCVDRGSPRRRVLRASNPFEDILLYGRGFVDGSYV</sequence>
<protein>
    <recommendedName>
        <fullName evidence="2">DUF7730 domain-containing protein</fullName>
    </recommendedName>
</protein>
<dbReference type="Proteomes" id="UP000830671">
    <property type="component" value="Chromosome 4"/>
</dbReference>